<comment type="subcellular location">
    <subcellularLocation>
        <location evidence="1">Cell membrane</location>
        <topology evidence="1">Multi-pass membrane protein</topology>
    </subcellularLocation>
</comment>
<evidence type="ECO:0000256" key="2">
    <source>
        <dbReference type="ARBA" id="ARBA00008193"/>
    </source>
</evidence>
<dbReference type="KEGG" id="jpo:G7058_05275"/>
<dbReference type="GeneID" id="94552682"/>
<sequence length="198" mass="21500">MVIELFNIVGIIAFAASGAITALDEDYDILGFYVLGFITSFGGGTIRNLLIGTPIQLIWSQNAHFIAAFITITLVFFIPKQWINRWDRGAVFFDAIGLAVFAIQGAFAALNAGIPLAGIIVAATLTGSGGGVIRDILARKEPMILHSDIYALWAALGGLIIGLEWINSLAQAGILFAAIVFLRLISAHYNWRLPRRRR</sequence>
<keyword evidence="3" id="KW-1003">Cell membrane</keyword>
<evidence type="ECO:0000256" key="4">
    <source>
        <dbReference type="ARBA" id="ARBA00022692"/>
    </source>
</evidence>
<protein>
    <submittedName>
        <fullName evidence="9">Trimeric intracellular cation channel family protein</fullName>
    </submittedName>
</protein>
<organism evidence="9 10">
    <name type="scientific">Jeotgalibaca porci</name>
    <dbReference type="NCBI Taxonomy" id="1868793"/>
    <lineage>
        <taxon>Bacteria</taxon>
        <taxon>Bacillati</taxon>
        <taxon>Bacillota</taxon>
        <taxon>Bacilli</taxon>
        <taxon>Lactobacillales</taxon>
        <taxon>Carnobacteriaceae</taxon>
        <taxon>Jeotgalibaca</taxon>
    </lineage>
</organism>
<evidence type="ECO:0000256" key="5">
    <source>
        <dbReference type="ARBA" id="ARBA00022989"/>
    </source>
</evidence>
<feature type="transmembrane region" description="Helical" evidence="7">
    <location>
        <begin position="6"/>
        <end position="23"/>
    </location>
</feature>
<feature type="transmembrane region" description="Helical" evidence="7">
    <location>
        <begin position="30"/>
        <end position="51"/>
    </location>
</feature>
<proteinExistence type="inferred from homology"/>
<feature type="transmembrane region" description="Helical" evidence="7">
    <location>
        <begin position="172"/>
        <end position="191"/>
    </location>
</feature>
<accession>A0A6G7WH00</accession>
<evidence type="ECO:0000256" key="7">
    <source>
        <dbReference type="SAM" id="Phobius"/>
    </source>
</evidence>
<evidence type="ECO:0000256" key="1">
    <source>
        <dbReference type="ARBA" id="ARBA00004651"/>
    </source>
</evidence>
<dbReference type="GO" id="GO:0005886">
    <property type="term" value="C:plasma membrane"/>
    <property type="evidence" value="ECO:0007669"/>
    <property type="project" value="UniProtKB-SubCell"/>
</dbReference>
<evidence type="ECO:0000259" key="8">
    <source>
        <dbReference type="Pfam" id="PF03458"/>
    </source>
</evidence>
<keyword evidence="5 7" id="KW-1133">Transmembrane helix</keyword>
<dbReference type="InterPro" id="IPR005115">
    <property type="entry name" value="Gly_transporter"/>
</dbReference>
<dbReference type="Pfam" id="PF03458">
    <property type="entry name" value="Gly_transporter"/>
    <property type="match status" value="2"/>
</dbReference>
<keyword evidence="10" id="KW-1185">Reference proteome</keyword>
<evidence type="ECO:0000256" key="6">
    <source>
        <dbReference type="ARBA" id="ARBA00023136"/>
    </source>
</evidence>
<feature type="transmembrane region" description="Helical" evidence="7">
    <location>
        <begin position="57"/>
        <end position="78"/>
    </location>
</feature>
<dbReference type="RefSeq" id="WP_166062577.1">
    <property type="nucleotide sequence ID" value="NZ_CP049889.1"/>
</dbReference>
<feature type="domain" description="Glycine transporter" evidence="8">
    <location>
        <begin position="92"/>
        <end position="161"/>
    </location>
</feature>
<comment type="similarity">
    <text evidence="2">Belongs to the UPF0126 family.</text>
</comment>
<evidence type="ECO:0000313" key="10">
    <source>
        <dbReference type="Proteomes" id="UP000501830"/>
    </source>
</evidence>
<feature type="transmembrane region" description="Helical" evidence="7">
    <location>
        <begin position="149"/>
        <end position="166"/>
    </location>
</feature>
<gene>
    <name evidence="9" type="ORF">G7058_05275</name>
</gene>
<dbReference type="EMBL" id="CP049889">
    <property type="protein sequence ID" value="QIK51522.1"/>
    <property type="molecule type" value="Genomic_DNA"/>
</dbReference>
<feature type="domain" description="Glycine transporter" evidence="8">
    <location>
        <begin position="5"/>
        <end position="78"/>
    </location>
</feature>
<dbReference type="PANTHER" id="PTHR30506">
    <property type="entry name" value="INNER MEMBRANE PROTEIN"/>
    <property type="match status" value="1"/>
</dbReference>
<dbReference type="AlphaFoldDB" id="A0A6G7WH00"/>
<name>A0A6G7WH00_9LACT</name>
<keyword evidence="6 7" id="KW-0472">Membrane</keyword>
<dbReference type="Proteomes" id="UP000501830">
    <property type="component" value="Chromosome"/>
</dbReference>
<evidence type="ECO:0000256" key="3">
    <source>
        <dbReference type="ARBA" id="ARBA00022475"/>
    </source>
</evidence>
<keyword evidence="4 7" id="KW-0812">Transmembrane</keyword>
<evidence type="ECO:0000313" key="9">
    <source>
        <dbReference type="EMBL" id="QIK51522.1"/>
    </source>
</evidence>
<reference evidence="9 10" key="1">
    <citation type="journal article" date="2017" name="Int. J. Syst. Evol. Microbiol.">
        <title>Jeotgalibaca porci sp. nov. and Jeotgalibaca arthritidis sp. nov., isolated from pigs, and emended description of the genus Jeotgalibaca.</title>
        <authorList>
            <person name="Zamora L."/>
            <person name="Perez-Sancho M."/>
            <person name="Dominguez L."/>
            <person name="Fernandez-Garayzabal J.F."/>
            <person name="Vela A.I."/>
        </authorList>
    </citation>
    <scope>NUCLEOTIDE SEQUENCE [LARGE SCALE GENOMIC DNA]</scope>
    <source>
        <strain evidence="9 10">CCUG 69148</strain>
    </source>
</reference>
<dbReference type="PANTHER" id="PTHR30506:SF3">
    <property type="entry name" value="UPF0126 INNER MEMBRANE PROTEIN YADS-RELATED"/>
    <property type="match status" value="1"/>
</dbReference>